<keyword evidence="2" id="KW-1185">Reference proteome</keyword>
<organism evidence="1 2">
    <name type="scientific">[Mycobacterium] holstebronense</name>
    <dbReference type="NCBI Taxonomy" id="3064288"/>
    <lineage>
        <taxon>Bacteria</taxon>
        <taxon>Bacillati</taxon>
        <taxon>Actinomycetota</taxon>
        <taxon>Actinomycetes</taxon>
        <taxon>Mycobacteriales</taxon>
        <taxon>Mycobacteriaceae</taxon>
        <taxon>Mycolicibacterium</taxon>
    </lineage>
</organism>
<dbReference type="EMBL" id="OY726398">
    <property type="protein sequence ID" value="CAJ1508437.1"/>
    <property type="molecule type" value="Genomic_DNA"/>
</dbReference>
<name>A0ABM9M1A8_9MYCO</name>
<sequence length="211" mass="22481">MRGTPVTVDEFHIADPADTWRSAGFSVDPDDVCRVGEVRLRLNGGGTGILGWALRGLPQDGPLDGIPTSRSAAAATEPAAHPNGVTSIDHVVLLSPNLSRTVEALVAVGLQSRRVRDAELSGRPMRQIFFRLGAVILEVVGSPDTVADGPSSLWGITYVVADIEATASFFGERTLPVKDAVQPGRRITTLRHRDLGMSVRTAMISPPILSR</sequence>
<evidence type="ECO:0000313" key="2">
    <source>
        <dbReference type="Proteomes" id="UP001190464"/>
    </source>
</evidence>
<reference evidence="1 2" key="1">
    <citation type="submission" date="2023-08" db="EMBL/GenBank/DDBJ databases">
        <authorList>
            <person name="Folkvardsen B D."/>
            <person name="Norman A."/>
        </authorList>
    </citation>
    <scope>NUCLEOTIDE SEQUENCE [LARGE SCALE GENOMIC DNA]</scope>
    <source>
        <strain evidence="1 2">Mu0102</strain>
    </source>
</reference>
<protein>
    <submittedName>
        <fullName evidence="1">Glyoxalase</fullName>
    </submittedName>
</protein>
<evidence type="ECO:0000313" key="1">
    <source>
        <dbReference type="EMBL" id="CAJ1508437.1"/>
    </source>
</evidence>
<dbReference type="Proteomes" id="UP001190464">
    <property type="component" value="Chromosome"/>
</dbReference>
<dbReference type="InterPro" id="IPR029068">
    <property type="entry name" value="Glyas_Bleomycin-R_OHBP_Dase"/>
</dbReference>
<proteinExistence type="predicted"/>
<dbReference type="SUPFAM" id="SSF54593">
    <property type="entry name" value="Glyoxalase/Bleomycin resistance protein/Dihydroxybiphenyl dioxygenase"/>
    <property type="match status" value="1"/>
</dbReference>
<gene>
    <name evidence="1" type="ORF">MU0102_003405</name>
</gene>
<dbReference type="RefSeq" id="WP_308484187.1">
    <property type="nucleotide sequence ID" value="NZ_OY726398.1"/>
</dbReference>
<accession>A0ABM9M1A8</accession>